<organism evidence="2 3">
    <name type="scientific">Entamoeba nuttalli</name>
    <dbReference type="NCBI Taxonomy" id="412467"/>
    <lineage>
        <taxon>Eukaryota</taxon>
        <taxon>Amoebozoa</taxon>
        <taxon>Evosea</taxon>
        <taxon>Archamoebae</taxon>
        <taxon>Mastigamoebida</taxon>
        <taxon>Entamoebidae</taxon>
        <taxon>Entamoeba</taxon>
    </lineage>
</organism>
<gene>
    <name evidence="2" type="ORF">ENUP19_0152G0018</name>
</gene>
<evidence type="ECO:0000313" key="3">
    <source>
        <dbReference type="Proteomes" id="UP001628156"/>
    </source>
</evidence>
<dbReference type="EMBL" id="BAAFRS010000152">
    <property type="protein sequence ID" value="GAB1223562.1"/>
    <property type="molecule type" value="Genomic_DNA"/>
</dbReference>
<protein>
    <submittedName>
        <fullName evidence="2">Uncharacterized protein</fullName>
    </submittedName>
</protein>
<keyword evidence="3" id="KW-1185">Reference proteome</keyword>
<accession>A0ABQ0DLF6</accession>
<evidence type="ECO:0000256" key="1">
    <source>
        <dbReference type="SAM" id="Coils"/>
    </source>
</evidence>
<keyword evidence="1" id="KW-0175">Coiled coil</keyword>
<reference evidence="2 3" key="1">
    <citation type="journal article" date="2019" name="PLoS Negl. Trop. Dis.">
        <title>Whole genome sequencing of Entamoeba nuttalli reveals mammalian host-related molecular signatures and a novel octapeptide-repeat surface protein.</title>
        <authorList>
            <person name="Tanaka M."/>
            <person name="Makiuchi T."/>
            <person name="Komiyama T."/>
            <person name="Shiina T."/>
            <person name="Osaki K."/>
            <person name="Tachibana H."/>
        </authorList>
    </citation>
    <scope>NUCLEOTIDE SEQUENCE [LARGE SCALE GENOMIC DNA]</scope>
    <source>
        <strain evidence="2 3">P19-061405</strain>
    </source>
</reference>
<proteinExistence type="predicted"/>
<dbReference type="Proteomes" id="UP001628156">
    <property type="component" value="Unassembled WGS sequence"/>
</dbReference>
<feature type="coiled-coil region" evidence="1">
    <location>
        <begin position="5"/>
        <end position="32"/>
    </location>
</feature>
<sequence length="289" mass="33460">MSVSYEEILKQIEEVESDIDRIEFRITELTKEVTKLQGTTQDKGLSSSIQNEIITTERNNFEILCKTVEQVKQLESVTQTTFKSATENIELSLEKNHQQTTGEINTIRDDISLTARVVDSLVELHDEIESNLSLSQIRQFSMKNYLPKISQIAEIMQHNTIYILSELWMCGLIQYETPILCFWNNDKTLAIHLFSSYCLVYQNNQEFKFDISKGILSRVERNPHLKWKDIDNYVHKETHNKDVYTPMGKSKLSFIVSEDNILIRYDSGDMIAIDSLGECIFIDGKLITI</sequence>
<evidence type="ECO:0000313" key="2">
    <source>
        <dbReference type="EMBL" id="GAB1223562.1"/>
    </source>
</evidence>
<comment type="caution">
    <text evidence="2">The sequence shown here is derived from an EMBL/GenBank/DDBJ whole genome shotgun (WGS) entry which is preliminary data.</text>
</comment>
<name>A0ABQ0DLF6_9EUKA</name>